<name>A0AAD5P246_ACENE</name>
<dbReference type="AlphaFoldDB" id="A0AAD5P246"/>
<evidence type="ECO:0000313" key="6">
    <source>
        <dbReference type="Proteomes" id="UP001064489"/>
    </source>
</evidence>
<organism evidence="5 6">
    <name type="scientific">Acer negundo</name>
    <name type="common">Box elder</name>
    <dbReference type="NCBI Taxonomy" id="4023"/>
    <lineage>
        <taxon>Eukaryota</taxon>
        <taxon>Viridiplantae</taxon>
        <taxon>Streptophyta</taxon>
        <taxon>Embryophyta</taxon>
        <taxon>Tracheophyta</taxon>
        <taxon>Spermatophyta</taxon>
        <taxon>Magnoliopsida</taxon>
        <taxon>eudicotyledons</taxon>
        <taxon>Gunneridae</taxon>
        <taxon>Pentapetalae</taxon>
        <taxon>rosids</taxon>
        <taxon>malvids</taxon>
        <taxon>Sapindales</taxon>
        <taxon>Sapindaceae</taxon>
        <taxon>Hippocastanoideae</taxon>
        <taxon>Acereae</taxon>
        <taxon>Acer</taxon>
    </lineage>
</organism>
<evidence type="ECO:0000256" key="1">
    <source>
        <dbReference type="ARBA" id="ARBA00022737"/>
    </source>
</evidence>
<keyword evidence="3" id="KW-0175">Coiled coil</keyword>
<protein>
    <recommendedName>
        <fullName evidence="4">Disease resistance protein winged helix domain-containing protein</fullName>
    </recommendedName>
</protein>
<evidence type="ECO:0000313" key="5">
    <source>
        <dbReference type="EMBL" id="KAI9194291.1"/>
    </source>
</evidence>
<accession>A0AAD5P246</accession>
<evidence type="ECO:0000256" key="3">
    <source>
        <dbReference type="SAM" id="Coils"/>
    </source>
</evidence>
<dbReference type="PANTHER" id="PTHR23155:SF1211">
    <property type="entry name" value="OS09G0313500 PROTEIN"/>
    <property type="match status" value="1"/>
</dbReference>
<feature type="domain" description="Disease resistance protein winged helix" evidence="4">
    <location>
        <begin position="39"/>
        <end position="111"/>
    </location>
</feature>
<dbReference type="InterPro" id="IPR044974">
    <property type="entry name" value="Disease_R_plants"/>
</dbReference>
<dbReference type="InterPro" id="IPR036388">
    <property type="entry name" value="WH-like_DNA-bd_sf"/>
</dbReference>
<dbReference type="PANTHER" id="PTHR23155">
    <property type="entry name" value="DISEASE RESISTANCE PROTEIN RP"/>
    <property type="match status" value="1"/>
</dbReference>
<proteinExistence type="predicted"/>
<keyword evidence="6" id="KW-1185">Reference proteome</keyword>
<sequence length="221" mass="25856">MRDGLWKLPEFKSRILLVLKLTYDRLPSYLKQCFVHCLIFPKSYWINKEKLVQLWIAEGFVKLTSGSEVLEDVANSYFMGLLQQSFFHDVVRDDFGQLVSCRMHDFIHDLAQFVAGVEFSSMSIGYPRSVCGYVQYCSSNSTQSTTPKAENCEHCCYYSLEKARQEVGESNLEQHALIDILQEERERREETEEKMRDKLREASNTISDLVEKVKHLERRCE</sequence>
<reference evidence="5" key="1">
    <citation type="journal article" date="2022" name="Plant J.">
        <title>Strategies of tolerance reflected in two North American maple genomes.</title>
        <authorList>
            <person name="McEvoy S.L."/>
            <person name="Sezen U.U."/>
            <person name="Trouern-Trend A."/>
            <person name="McMahon S.M."/>
            <person name="Schaberg P.G."/>
            <person name="Yang J."/>
            <person name="Wegrzyn J.L."/>
            <person name="Swenson N.G."/>
        </authorList>
    </citation>
    <scope>NUCLEOTIDE SEQUENCE</scope>
    <source>
        <strain evidence="5">91603</strain>
    </source>
</reference>
<evidence type="ECO:0000259" key="4">
    <source>
        <dbReference type="Pfam" id="PF23559"/>
    </source>
</evidence>
<dbReference type="Gene3D" id="1.10.10.10">
    <property type="entry name" value="Winged helix-like DNA-binding domain superfamily/Winged helix DNA-binding domain"/>
    <property type="match status" value="1"/>
</dbReference>
<dbReference type="FunFam" id="1.10.10.10:FF:000322">
    <property type="entry name" value="Probable disease resistance protein At1g63360"/>
    <property type="match status" value="1"/>
</dbReference>
<dbReference type="Proteomes" id="UP001064489">
    <property type="component" value="Chromosome 1"/>
</dbReference>
<gene>
    <name evidence="5" type="ORF">LWI28_004858</name>
</gene>
<dbReference type="Pfam" id="PF23559">
    <property type="entry name" value="WHD_DRP"/>
    <property type="match status" value="1"/>
</dbReference>
<evidence type="ECO:0000256" key="2">
    <source>
        <dbReference type="ARBA" id="ARBA00022821"/>
    </source>
</evidence>
<dbReference type="GO" id="GO:0098542">
    <property type="term" value="P:defense response to other organism"/>
    <property type="evidence" value="ECO:0007669"/>
    <property type="project" value="TreeGrafter"/>
</dbReference>
<keyword evidence="1" id="KW-0677">Repeat</keyword>
<keyword evidence="2" id="KW-0611">Plant defense</keyword>
<reference evidence="5" key="2">
    <citation type="submission" date="2023-02" db="EMBL/GenBank/DDBJ databases">
        <authorList>
            <person name="Swenson N.G."/>
            <person name="Wegrzyn J.L."/>
            <person name="Mcevoy S.L."/>
        </authorList>
    </citation>
    <scope>NUCLEOTIDE SEQUENCE</scope>
    <source>
        <strain evidence="5">91603</strain>
        <tissue evidence="5">Leaf</tissue>
    </source>
</reference>
<dbReference type="EMBL" id="JAJSOW010000003">
    <property type="protein sequence ID" value="KAI9194291.1"/>
    <property type="molecule type" value="Genomic_DNA"/>
</dbReference>
<feature type="coiled-coil region" evidence="3">
    <location>
        <begin position="174"/>
        <end position="219"/>
    </location>
</feature>
<comment type="caution">
    <text evidence="5">The sequence shown here is derived from an EMBL/GenBank/DDBJ whole genome shotgun (WGS) entry which is preliminary data.</text>
</comment>
<dbReference type="InterPro" id="IPR058922">
    <property type="entry name" value="WHD_DRP"/>
</dbReference>